<gene>
    <name evidence="5" type="ORF">DAPPUDRAFT_274697</name>
</gene>
<keyword evidence="3" id="KW-0732">Signal</keyword>
<evidence type="ECO:0000313" key="6">
    <source>
        <dbReference type="Proteomes" id="UP000000305"/>
    </source>
</evidence>
<dbReference type="PANTHER" id="PTHR22923:SF62">
    <property type="entry name" value="CVP18"/>
    <property type="match status" value="1"/>
</dbReference>
<dbReference type="GO" id="GO:0005615">
    <property type="term" value="C:extracellular space"/>
    <property type="evidence" value="ECO:0000318"/>
    <property type="project" value="GO_Central"/>
</dbReference>
<dbReference type="AlphaFoldDB" id="E9I4L2"/>
<dbReference type="Proteomes" id="UP000000305">
    <property type="component" value="Unassembled WGS sequence"/>
</dbReference>
<dbReference type="KEGG" id="dpx:DAPPUDRAFT_274697"/>
<dbReference type="SMART" id="SM00110">
    <property type="entry name" value="C1Q"/>
    <property type="match status" value="1"/>
</dbReference>
<evidence type="ECO:0000256" key="1">
    <source>
        <dbReference type="ARBA" id="ARBA00004613"/>
    </source>
</evidence>
<keyword evidence="6" id="KW-1185">Reference proteome</keyword>
<evidence type="ECO:0000259" key="4">
    <source>
        <dbReference type="PROSITE" id="PS50871"/>
    </source>
</evidence>
<accession>E9I4L2</accession>
<dbReference type="HOGENOM" id="CLU_068539_1_0_1"/>
<name>E9I4L2_DAPPU</name>
<evidence type="ECO:0000313" key="5">
    <source>
        <dbReference type="EMBL" id="EFX61068.1"/>
    </source>
</evidence>
<dbReference type="PANTHER" id="PTHR22923">
    <property type="entry name" value="CEREBELLIN-RELATED"/>
    <property type="match status" value="1"/>
</dbReference>
<dbReference type="PROSITE" id="PS50871">
    <property type="entry name" value="C1Q"/>
    <property type="match status" value="1"/>
</dbReference>
<proteinExistence type="predicted"/>
<dbReference type="InterPro" id="IPR050822">
    <property type="entry name" value="Cerebellin_Synaptic_Org"/>
</dbReference>
<keyword evidence="2" id="KW-0964">Secreted</keyword>
<dbReference type="SUPFAM" id="SSF49842">
    <property type="entry name" value="TNF-like"/>
    <property type="match status" value="1"/>
</dbReference>
<evidence type="ECO:0000256" key="3">
    <source>
        <dbReference type="ARBA" id="ARBA00022729"/>
    </source>
</evidence>
<dbReference type="Gene3D" id="2.60.120.40">
    <property type="match status" value="1"/>
</dbReference>
<sequence length="187" mass="20868">MPTSCEDLQRMGQQISGIFLVKGSKKMKAIYCNFNSKGKQQWIGYADVKSEPVHFYVQRTSSFTRERVPIPFQLAQINEGNAMDLRTGKFTAPRKGVYFFSFTGLLEFPSSSSFVYLGVLLYLNGERIGRGLVDAVNTVAGQNGPLTLQSTLNLKSGDEVWVEIDAISSRVHSGGRYVLDTEQYFAI</sequence>
<dbReference type="EMBL" id="GL735093">
    <property type="protein sequence ID" value="EFX61068.1"/>
    <property type="molecule type" value="Genomic_DNA"/>
</dbReference>
<comment type="subcellular location">
    <subcellularLocation>
        <location evidence="1">Secreted</location>
    </subcellularLocation>
</comment>
<reference evidence="5 6" key="1">
    <citation type="journal article" date="2011" name="Science">
        <title>The ecoresponsive genome of Daphnia pulex.</title>
        <authorList>
            <person name="Colbourne J.K."/>
            <person name="Pfrender M.E."/>
            <person name="Gilbert D."/>
            <person name="Thomas W.K."/>
            <person name="Tucker A."/>
            <person name="Oakley T.H."/>
            <person name="Tokishita S."/>
            <person name="Aerts A."/>
            <person name="Arnold G.J."/>
            <person name="Basu M.K."/>
            <person name="Bauer D.J."/>
            <person name="Caceres C.E."/>
            <person name="Carmel L."/>
            <person name="Casola C."/>
            <person name="Choi J.H."/>
            <person name="Detter J.C."/>
            <person name="Dong Q."/>
            <person name="Dusheyko S."/>
            <person name="Eads B.D."/>
            <person name="Frohlich T."/>
            <person name="Geiler-Samerotte K.A."/>
            <person name="Gerlach D."/>
            <person name="Hatcher P."/>
            <person name="Jogdeo S."/>
            <person name="Krijgsveld J."/>
            <person name="Kriventseva E.V."/>
            <person name="Kultz D."/>
            <person name="Laforsch C."/>
            <person name="Lindquist E."/>
            <person name="Lopez J."/>
            <person name="Manak J.R."/>
            <person name="Muller J."/>
            <person name="Pangilinan J."/>
            <person name="Patwardhan R.P."/>
            <person name="Pitluck S."/>
            <person name="Pritham E.J."/>
            <person name="Rechtsteiner A."/>
            <person name="Rho M."/>
            <person name="Rogozin I.B."/>
            <person name="Sakarya O."/>
            <person name="Salamov A."/>
            <person name="Schaack S."/>
            <person name="Shapiro H."/>
            <person name="Shiga Y."/>
            <person name="Skalitzky C."/>
            <person name="Smith Z."/>
            <person name="Souvorov A."/>
            <person name="Sung W."/>
            <person name="Tang Z."/>
            <person name="Tsuchiya D."/>
            <person name="Tu H."/>
            <person name="Vos H."/>
            <person name="Wang M."/>
            <person name="Wolf Y.I."/>
            <person name="Yamagata H."/>
            <person name="Yamada T."/>
            <person name="Ye Y."/>
            <person name="Shaw J.R."/>
            <person name="Andrews J."/>
            <person name="Crease T.J."/>
            <person name="Tang H."/>
            <person name="Lucas S.M."/>
            <person name="Robertson H.M."/>
            <person name="Bork P."/>
            <person name="Koonin E.V."/>
            <person name="Zdobnov E.M."/>
            <person name="Grigoriev I.V."/>
            <person name="Lynch M."/>
            <person name="Boore J.L."/>
        </authorList>
    </citation>
    <scope>NUCLEOTIDE SEQUENCE [LARGE SCALE GENOMIC DNA]</scope>
</reference>
<dbReference type="InterPro" id="IPR008983">
    <property type="entry name" value="Tumour_necrosis_fac-like_dom"/>
</dbReference>
<organism evidence="5 6">
    <name type="scientific">Daphnia pulex</name>
    <name type="common">Water flea</name>
    <dbReference type="NCBI Taxonomy" id="6669"/>
    <lineage>
        <taxon>Eukaryota</taxon>
        <taxon>Metazoa</taxon>
        <taxon>Ecdysozoa</taxon>
        <taxon>Arthropoda</taxon>
        <taxon>Crustacea</taxon>
        <taxon>Branchiopoda</taxon>
        <taxon>Diplostraca</taxon>
        <taxon>Cladocera</taxon>
        <taxon>Anomopoda</taxon>
        <taxon>Daphniidae</taxon>
        <taxon>Daphnia</taxon>
    </lineage>
</organism>
<feature type="domain" description="C1q" evidence="4">
    <location>
        <begin position="48"/>
        <end position="187"/>
    </location>
</feature>
<evidence type="ECO:0000256" key="2">
    <source>
        <dbReference type="ARBA" id="ARBA00022525"/>
    </source>
</evidence>
<dbReference type="InParanoid" id="E9I4L2"/>
<dbReference type="OrthoDB" id="10009278at2759"/>
<dbReference type="Pfam" id="PF00386">
    <property type="entry name" value="C1q"/>
    <property type="match status" value="1"/>
</dbReference>
<protein>
    <submittedName>
        <fullName evidence="5">C1q and tumor necrosis factor-related protein-like protein 3 isoform b</fullName>
    </submittedName>
</protein>
<dbReference type="eggNOG" id="ENOG502QT1U">
    <property type="taxonomic scope" value="Eukaryota"/>
</dbReference>
<dbReference type="InterPro" id="IPR001073">
    <property type="entry name" value="C1q_dom"/>
</dbReference>